<gene>
    <name evidence="8" type="ORF">B4U80_02835</name>
</gene>
<proteinExistence type="inferred from homology"/>
<protein>
    <submittedName>
        <fullName evidence="8">Uncharacterized protein</fullName>
    </submittedName>
</protein>
<organism evidence="8 9">
    <name type="scientific">Leptotrombidium deliense</name>
    <dbReference type="NCBI Taxonomy" id="299467"/>
    <lineage>
        <taxon>Eukaryota</taxon>
        <taxon>Metazoa</taxon>
        <taxon>Ecdysozoa</taxon>
        <taxon>Arthropoda</taxon>
        <taxon>Chelicerata</taxon>
        <taxon>Arachnida</taxon>
        <taxon>Acari</taxon>
        <taxon>Acariformes</taxon>
        <taxon>Trombidiformes</taxon>
        <taxon>Prostigmata</taxon>
        <taxon>Anystina</taxon>
        <taxon>Parasitengona</taxon>
        <taxon>Trombiculoidea</taxon>
        <taxon>Trombiculidae</taxon>
        <taxon>Leptotrombidium</taxon>
    </lineage>
</organism>
<feature type="transmembrane region" description="Helical" evidence="7">
    <location>
        <begin position="134"/>
        <end position="156"/>
    </location>
</feature>
<feature type="transmembrane region" description="Helical" evidence="7">
    <location>
        <begin position="59"/>
        <end position="79"/>
    </location>
</feature>
<dbReference type="VEuPathDB" id="VectorBase:LDEU009746"/>
<dbReference type="EMBL" id="NCKV01009227">
    <property type="protein sequence ID" value="RWS22293.1"/>
    <property type="molecule type" value="Genomic_DNA"/>
</dbReference>
<dbReference type="GO" id="GO:0015031">
    <property type="term" value="P:protein transport"/>
    <property type="evidence" value="ECO:0007669"/>
    <property type="project" value="InterPro"/>
</dbReference>
<keyword evidence="9" id="KW-1185">Reference proteome</keyword>
<evidence type="ECO:0000313" key="9">
    <source>
        <dbReference type="Proteomes" id="UP000288716"/>
    </source>
</evidence>
<keyword evidence="6" id="KW-0325">Glycoprotein</keyword>
<dbReference type="AlphaFoldDB" id="A0A443S466"/>
<dbReference type="STRING" id="299467.A0A443S466"/>
<dbReference type="InterPro" id="IPR018469">
    <property type="entry name" value="Dual_oxidase_maturation_fac"/>
</dbReference>
<feature type="transmembrane region" description="Helical" evidence="7">
    <location>
        <begin position="179"/>
        <end position="198"/>
    </location>
</feature>
<keyword evidence="3 7" id="KW-0812">Transmembrane</keyword>
<dbReference type="PANTHER" id="PTHR31158">
    <property type="entry name" value="DUAL OXIDASE 2"/>
    <property type="match status" value="1"/>
</dbReference>
<dbReference type="Pfam" id="PF10204">
    <property type="entry name" value="DuoxA"/>
    <property type="match status" value="1"/>
</dbReference>
<feature type="transmembrane region" description="Helical" evidence="7">
    <location>
        <begin position="85"/>
        <end position="104"/>
    </location>
</feature>
<evidence type="ECO:0000256" key="2">
    <source>
        <dbReference type="ARBA" id="ARBA00009816"/>
    </source>
</evidence>
<name>A0A443S466_9ACAR</name>
<sequence>MRCNFCELIEFYTKAGRIQKEYREAQRHGLPFPILWVTEYFTIDGEGIRFGRYYRLAGWYTHIVIWFAFALWLLTNILFQMVIQYGALLLVFTGKILVFANILYCNIRNPIPLEIPFESVDGKSTVWLKPSFSWCYYLNLVNGIICIILGVIAFYADLRYTDETAEFFGIDVLQNYEDFIAGTFNFRIIFAVISLFVVSRKMRAVKL</sequence>
<comment type="caution">
    <text evidence="8">The sequence shown here is derived from an EMBL/GenBank/DDBJ whole genome shotgun (WGS) entry which is preliminary data.</text>
</comment>
<evidence type="ECO:0000256" key="1">
    <source>
        <dbReference type="ARBA" id="ARBA00004141"/>
    </source>
</evidence>
<evidence type="ECO:0000256" key="7">
    <source>
        <dbReference type="SAM" id="Phobius"/>
    </source>
</evidence>
<reference evidence="8 9" key="1">
    <citation type="journal article" date="2018" name="Gigascience">
        <title>Genomes of trombidid mites reveal novel predicted allergens and laterally-transferred genes associated with secondary metabolism.</title>
        <authorList>
            <person name="Dong X."/>
            <person name="Chaisiri K."/>
            <person name="Xia D."/>
            <person name="Armstrong S.D."/>
            <person name="Fang Y."/>
            <person name="Donnelly M.J."/>
            <person name="Kadowaki T."/>
            <person name="McGarry J.W."/>
            <person name="Darby A.C."/>
            <person name="Makepeace B.L."/>
        </authorList>
    </citation>
    <scope>NUCLEOTIDE SEQUENCE [LARGE SCALE GENOMIC DNA]</scope>
    <source>
        <strain evidence="8">UoL-UT</strain>
    </source>
</reference>
<keyword evidence="5 7" id="KW-0472">Membrane</keyword>
<dbReference type="GO" id="GO:0005789">
    <property type="term" value="C:endoplasmic reticulum membrane"/>
    <property type="evidence" value="ECO:0007669"/>
    <property type="project" value="InterPro"/>
</dbReference>
<comment type="similarity">
    <text evidence="2">Belongs to the DUOXA family.</text>
</comment>
<dbReference type="Proteomes" id="UP000288716">
    <property type="component" value="Unassembled WGS sequence"/>
</dbReference>
<comment type="subcellular location">
    <subcellularLocation>
        <location evidence="1">Membrane</location>
        <topology evidence="1">Multi-pass membrane protein</topology>
    </subcellularLocation>
</comment>
<keyword evidence="4 7" id="KW-1133">Transmembrane helix</keyword>
<evidence type="ECO:0000256" key="5">
    <source>
        <dbReference type="ARBA" id="ARBA00023136"/>
    </source>
</evidence>
<evidence type="ECO:0000313" key="8">
    <source>
        <dbReference type="EMBL" id="RWS22293.1"/>
    </source>
</evidence>
<evidence type="ECO:0000256" key="3">
    <source>
        <dbReference type="ARBA" id="ARBA00022692"/>
    </source>
</evidence>
<dbReference type="PANTHER" id="PTHR31158:SF1">
    <property type="entry name" value="DOXA1 FACTOR-RELATED"/>
    <property type="match status" value="1"/>
</dbReference>
<evidence type="ECO:0000256" key="4">
    <source>
        <dbReference type="ARBA" id="ARBA00022989"/>
    </source>
</evidence>
<accession>A0A443S466</accession>
<dbReference type="OrthoDB" id="10042652at2759"/>
<evidence type="ECO:0000256" key="6">
    <source>
        <dbReference type="ARBA" id="ARBA00023180"/>
    </source>
</evidence>